<dbReference type="AlphaFoldDB" id="A0A0Q9VZA7"/>
<dbReference type="EMBL" id="CH940660">
    <property type="protein sequence ID" value="KRF78104.1"/>
    <property type="molecule type" value="Genomic_DNA"/>
</dbReference>
<dbReference type="SMART" id="SM00072">
    <property type="entry name" value="GuKc"/>
    <property type="match status" value="1"/>
</dbReference>
<dbReference type="CDD" id="cd06724">
    <property type="entry name" value="PDZ2_Dlg1-2-4-like"/>
    <property type="match status" value="1"/>
</dbReference>
<dbReference type="CDD" id="cd11861">
    <property type="entry name" value="SH3_DLG-like"/>
    <property type="match status" value="1"/>
</dbReference>
<dbReference type="FunFam" id="2.30.42.10:FF:000004">
    <property type="entry name" value="Disks large homolog 4 isoform 2"/>
    <property type="match status" value="1"/>
</dbReference>
<dbReference type="PANTHER" id="PTHR23119">
    <property type="entry name" value="DISCS LARGE"/>
    <property type="match status" value="1"/>
</dbReference>
<feature type="domain" description="PDZ" evidence="16">
    <location>
        <begin position="344"/>
        <end position="425"/>
    </location>
</feature>
<dbReference type="InterPro" id="IPR027417">
    <property type="entry name" value="P-loop_NTPase"/>
</dbReference>
<dbReference type="SUPFAM" id="SSF50044">
    <property type="entry name" value="SH3-domain"/>
    <property type="match status" value="1"/>
</dbReference>
<protein>
    <submittedName>
        <fullName evidence="17">Uncharacterized protein, isoform Q</fullName>
    </submittedName>
</protein>
<evidence type="ECO:0000256" key="13">
    <source>
        <dbReference type="SAM" id="MobiDB-lite"/>
    </source>
</evidence>
<evidence type="ECO:0000256" key="5">
    <source>
        <dbReference type="ARBA" id="ARBA00007014"/>
    </source>
</evidence>
<evidence type="ECO:0000256" key="6">
    <source>
        <dbReference type="ARBA" id="ARBA00022443"/>
    </source>
</evidence>
<keyword evidence="10" id="KW-0965">Cell junction</keyword>
<feature type="domain" description="PDZ" evidence="16">
    <location>
        <begin position="170"/>
        <end position="261"/>
    </location>
</feature>
<gene>
    <name evidence="17" type="primary">Dvir\GJ15244</name>
    <name evidence="17" type="ORF">Dvir_GJ15244</name>
</gene>
<dbReference type="FunFam" id="2.30.42.10:FF:000048">
    <property type="entry name" value="disks large homolog 1 isoform X1"/>
    <property type="match status" value="1"/>
</dbReference>
<dbReference type="SMR" id="A0A0Q9VZA7"/>
<dbReference type="GO" id="GO:0097120">
    <property type="term" value="P:receptor localization to synapse"/>
    <property type="evidence" value="ECO:0007669"/>
    <property type="project" value="TreeGrafter"/>
</dbReference>
<dbReference type="Gene3D" id="3.40.50.300">
    <property type="entry name" value="P-loop containing nucleotide triphosphate hydrolases"/>
    <property type="match status" value="1"/>
</dbReference>
<evidence type="ECO:0000256" key="12">
    <source>
        <dbReference type="PROSITE-ProRule" id="PRU00192"/>
    </source>
</evidence>
<dbReference type="Pfam" id="PF00595">
    <property type="entry name" value="PDZ"/>
    <property type="match status" value="3"/>
</dbReference>
<accession>A0A0Q9VZA7</accession>
<dbReference type="Gene3D" id="2.30.30.40">
    <property type="entry name" value="SH3 Domains"/>
    <property type="match status" value="1"/>
</dbReference>
<evidence type="ECO:0000256" key="4">
    <source>
        <dbReference type="ARBA" id="ARBA00004496"/>
    </source>
</evidence>
<dbReference type="InterPro" id="IPR008145">
    <property type="entry name" value="GK/Ca_channel_bsu"/>
</dbReference>
<dbReference type="InterPro" id="IPR020590">
    <property type="entry name" value="Guanylate_kinase_CS"/>
</dbReference>
<evidence type="ECO:0000256" key="1">
    <source>
        <dbReference type="ARBA" id="ARBA00004170"/>
    </source>
</evidence>
<dbReference type="PROSITE" id="PS00856">
    <property type="entry name" value="GUANYLATE_KINASE_1"/>
    <property type="match status" value="1"/>
</dbReference>
<keyword evidence="9" id="KW-0677">Repeat</keyword>
<evidence type="ECO:0000313" key="17">
    <source>
        <dbReference type="EMBL" id="KRF78104.1"/>
    </source>
</evidence>
<keyword evidence="6 12" id="KW-0728">SH3 domain</keyword>
<evidence type="ECO:0000259" key="14">
    <source>
        <dbReference type="PROSITE" id="PS50002"/>
    </source>
</evidence>
<dbReference type="GO" id="GO:0043005">
    <property type="term" value="C:neuron projection"/>
    <property type="evidence" value="ECO:0007669"/>
    <property type="project" value="InterPro"/>
</dbReference>
<dbReference type="GO" id="GO:0007268">
    <property type="term" value="P:chemical synaptic transmission"/>
    <property type="evidence" value="ECO:0007669"/>
    <property type="project" value="InterPro"/>
</dbReference>
<proteinExistence type="inferred from homology"/>
<evidence type="ECO:0000256" key="2">
    <source>
        <dbReference type="ARBA" id="ARBA00004236"/>
    </source>
</evidence>
<comment type="subcellular location">
    <subcellularLocation>
        <location evidence="3">Cell junction</location>
    </subcellularLocation>
    <subcellularLocation>
        <location evidence="2">Cell membrane</location>
    </subcellularLocation>
    <subcellularLocation>
        <location evidence="4">Cytoplasm</location>
    </subcellularLocation>
    <subcellularLocation>
        <location evidence="1">Membrane</location>
        <topology evidence="1">Peripheral membrane protein</topology>
    </subcellularLocation>
</comment>
<dbReference type="FunFam" id="3.40.50.300:FF:001402">
    <property type="entry name" value="Discs, large homolog 3 (Drosophila)"/>
    <property type="match status" value="1"/>
</dbReference>
<evidence type="ECO:0000256" key="3">
    <source>
        <dbReference type="ARBA" id="ARBA00004282"/>
    </source>
</evidence>
<evidence type="ECO:0000313" key="18">
    <source>
        <dbReference type="Proteomes" id="UP000008792"/>
    </source>
</evidence>
<keyword evidence="11" id="KW-0472">Membrane</keyword>
<dbReference type="SUPFAM" id="SSF52540">
    <property type="entry name" value="P-loop containing nucleoside triphosphate hydrolases"/>
    <property type="match status" value="1"/>
</dbReference>
<dbReference type="GO" id="GO:0043297">
    <property type="term" value="P:apical junction assembly"/>
    <property type="evidence" value="ECO:0007669"/>
    <property type="project" value="UniProtKB-ARBA"/>
</dbReference>
<dbReference type="OrthoDB" id="78824at2759"/>
<evidence type="ECO:0000256" key="9">
    <source>
        <dbReference type="ARBA" id="ARBA00022737"/>
    </source>
</evidence>
<dbReference type="GO" id="GO:0043296">
    <property type="term" value="C:apical junction complex"/>
    <property type="evidence" value="ECO:0007669"/>
    <property type="project" value="UniProtKB-ARBA"/>
</dbReference>
<feature type="domain" description="PDZ" evidence="16">
    <location>
        <begin position="42"/>
        <end position="129"/>
    </location>
</feature>
<dbReference type="GO" id="GO:0045197">
    <property type="term" value="P:establishment or maintenance of epithelial cell apical/basal polarity"/>
    <property type="evidence" value="ECO:0007669"/>
    <property type="project" value="TreeGrafter"/>
</dbReference>
<dbReference type="CDD" id="cd06723">
    <property type="entry name" value="PDZ1_Dlg1-2-4-like"/>
    <property type="match status" value="1"/>
</dbReference>
<sequence length="860" mass="93797">MTTRKKKRQDGSSSGGGGFIKKVSSLFNLDSVNGDDSWYYEDIQLERGNSGLGFSIAGGTDNPHIGTDTSIYITKLIPGGAAAADGRLSINDIIVSVNDVSVVDVPHASAVDALKKAGNIVKLHVKRKRVASATAAAPTTADVQDSVSGTAVSASASASASAPAGPKVIEIDLVKGGKGLGFSIAGGIGNQHIPGDNGIYVTKLMDGGAAQVDGRLSIGDKLIAVRTNGSEKNLENVTHELAVGTLKSITDKVTLIVGKTQHLTSSASQSGSAQLGQQSQAHSQSQTQLAAATRQQQQQQQQQPANSESAEPGSRYASTNVLAAVPPGTPRAVSTEDITREPRTITIQKGPQGLGFNIVGGEDGQGIYVSFILAGGPADLGSELKRGDQLLSVNNVNLTHATHEEAAQALKTSGGVVTLVAQYRPEDYNRFEARIQELKQQAALSAGGSGTLLRTTQKRSLYVRALFDYDPNRDDGLPSRGLPFKHGDILHVTNASDDEWWQARRVLGDNEDEQIGIVPSKRRWERKMRARDRSVKFQGHAAANNNLDKQSTLDRKKKNFTFSRKFPFMKSRDEKNEDGSDQEPNGFVNSNSEIDVNNVNNNQANEPQPFMLCYTQDDANAEGGEIIYRVELPDMEQITLIYLENNDADYPSEENVLSYEAVQRLSISYTRPVIILGPLKDRINDDLISEYPDKFGSCVPHTTRPKREYEVDGRDYHFVSSREQMERDIQNHLFIEAGQYNDNLYGTSVASVREVAERGKHCILDVSGNAIKRLQVAQLYPVAVFIKPKSVDSVMEMNRRMTEEQAKKTYERAIKMEQEFGEYFTGVVQGDTIEEIYSKVKSMIWSQSGPTIWVPSKESL</sequence>
<reference evidence="17 18" key="1">
    <citation type="journal article" date="2007" name="Nature">
        <title>Evolution of genes and genomes on the Drosophila phylogeny.</title>
        <authorList>
            <consortium name="Drosophila 12 Genomes Consortium"/>
            <person name="Clark A.G."/>
            <person name="Eisen M.B."/>
            <person name="Smith D.R."/>
            <person name="Bergman C.M."/>
            <person name="Oliver B."/>
            <person name="Markow T.A."/>
            <person name="Kaufman T.C."/>
            <person name="Kellis M."/>
            <person name="Gelbart W."/>
            <person name="Iyer V.N."/>
            <person name="Pollard D.A."/>
            <person name="Sackton T.B."/>
            <person name="Larracuente A.M."/>
            <person name="Singh N.D."/>
            <person name="Abad J.P."/>
            <person name="Abt D.N."/>
            <person name="Adryan B."/>
            <person name="Aguade M."/>
            <person name="Akashi H."/>
            <person name="Anderson W.W."/>
            <person name="Aquadro C.F."/>
            <person name="Ardell D.H."/>
            <person name="Arguello R."/>
            <person name="Artieri C.G."/>
            <person name="Barbash D.A."/>
            <person name="Barker D."/>
            <person name="Barsanti P."/>
            <person name="Batterham P."/>
            <person name="Batzoglou S."/>
            <person name="Begun D."/>
            <person name="Bhutkar A."/>
            <person name="Blanco E."/>
            <person name="Bosak S.A."/>
            <person name="Bradley R.K."/>
            <person name="Brand A.D."/>
            <person name="Brent M.R."/>
            <person name="Brooks A.N."/>
            <person name="Brown R.H."/>
            <person name="Butlin R.K."/>
            <person name="Caggese C."/>
            <person name="Calvi B.R."/>
            <person name="Bernardo de Carvalho A."/>
            <person name="Caspi A."/>
            <person name="Castrezana S."/>
            <person name="Celniker S.E."/>
            <person name="Chang J.L."/>
            <person name="Chapple C."/>
            <person name="Chatterji S."/>
            <person name="Chinwalla A."/>
            <person name="Civetta A."/>
            <person name="Clifton S.W."/>
            <person name="Comeron J.M."/>
            <person name="Costello J.C."/>
            <person name="Coyne J.A."/>
            <person name="Daub J."/>
            <person name="David R.G."/>
            <person name="Delcher A.L."/>
            <person name="Delehaunty K."/>
            <person name="Do C.B."/>
            <person name="Ebling H."/>
            <person name="Edwards K."/>
            <person name="Eickbush T."/>
            <person name="Evans J.D."/>
            <person name="Filipski A."/>
            <person name="Findeiss S."/>
            <person name="Freyhult E."/>
            <person name="Fulton L."/>
            <person name="Fulton R."/>
            <person name="Garcia A.C."/>
            <person name="Gardiner A."/>
            <person name="Garfield D.A."/>
            <person name="Garvin B.E."/>
            <person name="Gibson G."/>
            <person name="Gilbert D."/>
            <person name="Gnerre S."/>
            <person name="Godfrey J."/>
            <person name="Good R."/>
            <person name="Gotea V."/>
            <person name="Gravely B."/>
            <person name="Greenberg A.J."/>
            <person name="Griffiths-Jones S."/>
            <person name="Gross S."/>
            <person name="Guigo R."/>
            <person name="Gustafson E.A."/>
            <person name="Haerty W."/>
            <person name="Hahn M.W."/>
            <person name="Halligan D.L."/>
            <person name="Halpern A.L."/>
            <person name="Halter G.M."/>
            <person name="Han M.V."/>
            <person name="Heger A."/>
            <person name="Hillier L."/>
            <person name="Hinrichs A.S."/>
            <person name="Holmes I."/>
            <person name="Hoskins R.A."/>
            <person name="Hubisz M.J."/>
            <person name="Hultmark D."/>
            <person name="Huntley M.A."/>
            <person name="Jaffe D.B."/>
            <person name="Jagadeeshan S."/>
            <person name="Jeck W.R."/>
            <person name="Johnson J."/>
            <person name="Jones C.D."/>
            <person name="Jordan W.C."/>
            <person name="Karpen G.H."/>
            <person name="Kataoka E."/>
            <person name="Keightley P.D."/>
            <person name="Kheradpour P."/>
            <person name="Kirkness E.F."/>
            <person name="Koerich L.B."/>
            <person name="Kristiansen K."/>
            <person name="Kudrna D."/>
            <person name="Kulathinal R.J."/>
            <person name="Kumar S."/>
            <person name="Kwok R."/>
            <person name="Lander E."/>
            <person name="Langley C.H."/>
            <person name="Lapoint R."/>
            <person name="Lazzaro B.P."/>
            <person name="Lee S.J."/>
            <person name="Levesque L."/>
            <person name="Li R."/>
            <person name="Lin C.F."/>
            <person name="Lin M.F."/>
            <person name="Lindblad-Toh K."/>
            <person name="Llopart A."/>
            <person name="Long M."/>
            <person name="Low L."/>
            <person name="Lozovsky E."/>
            <person name="Lu J."/>
            <person name="Luo M."/>
            <person name="Machado C.A."/>
            <person name="Makalowski W."/>
            <person name="Marzo M."/>
            <person name="Matsuda M."/>
            <person name="Matzkin L."/>
            <person name="McAllister B."/>
            <person name="McBride C.S."/>
            <person name="McKernan B."/>
            <person name="McKernan K."/>
            <person name="Mendez-Lago M."/>
            <person name="Minx P."/>
            <person name="Mollenhauer M.U."/>
            <person name="Montooth K."/>
            <person name="Mount S.M."/>
            <person name="Mu X."/>
            <person name="Myers E."/>
            <person name="Negre B."/>
            <person name="Newfeld S."/>
            <person name="Nielsen R."/>
            <person name="Noor M.A."/>
            <person name="O'Grady P."/>
            <person name="Pachter L."/>
            <person name="Papaceit M."/>
            <person name="Parisi M.J."/>
            <person name="Parisi M."/>
            <person name="Parts L."/>
            <person name="Pedersen J.S."/>
            <person name="Pesole G."/>
            <person name="Phillippy A.M."/>
            <person name="Ponting C.P."/>
            <person name="Pop M."/>
            <person name="Porcelli D."/>
            <person name="Powell J.R."/>
            <person name="Prohaska S."/>
            <person name="Pruitt K."/>
            <person name="Puig M."/>
            <person name="Quesneville H."/>
            <person name="Ram K.R."/>
            <person name="Rand D."/>
            <person name="Rasmussen M.D."/>
            <person name="Reed L.K."/>
            <person name="Reenan R."/>
            <person name="Reily A."/>
            <person name="Remington K.A."/>
            <person name="Rieger T.T."/>
            <person name="Ritchie M.G."/>
            <person name="Robin C."/>
            <person name="Rogers Y.H."/>
            <person name="Rohde C."/>
            <person name="Rozas J."/>
            <person name="Rubenfield M.J."/>
            <person name="Ruiz A."/>
            <person name="Russo S."/>
            <person name="Salzberg S.L."/>
            <person name="Sanchez-Gracia A."/>
            <person name="Saranga D.J."/>
            <person name="Sato H."/>
            <person name="Schaeffer S.W."/>
            <person name="Schatz M.C."/>
            <person name="Schlenke T."/>
            <person name="Schwartz R."/>
            <person name="Segarra C."/>
            <person name="Singh R.S."/>
            <person name="Sirot L."/>
            <person name="Sirota M."/>
            <person name="Sisneros N.B."/>
            <person name="Smith C.D."/>
            <person name="Smith T.F."/>
            <person name="Spieth J."/>
            <person name="Stage D.E."/>
            <person name="Stark A."/>
            <person name="Stephan W."/>
            <person name="Strausberg R.L."/>
            <person name="Strempel S."/>
            <person name="Sturgill D."/>
            <person name="Sutton G."/>
            <person name="Sutton G.G."/>
            <person name="Tao W."/>
            <person name="Teichmann S."/>
            <person name="Tobari Y.N."/>
            <person name="Tomimura Y."/>
            <person name="Tsolas J.M."/>
            <person name="Valente V.L."/>
            <person name="Venter E."/>
            <person name="Venter J.C."/>
            <person name="Vicario S."/>
            <person name="Vieira F.G."/>
            <person name="Vilella A.J."/>
            <person name="Villasante A."/>
            <person name="Walenz B."/>
            <person name="Wang J."/>
            <person name="Wasserman M."/>
            <person name="Watts T."/>
            <person name="Wilson D."/>
            <person name="Wilson R.K."/>
            <person name="Wing R.A."/>
            <person name="Wolfner M.F."/>
            <person name="Wong A."/>
            <person name="Wong G.K."/>
            <person name="Wu C.I."/>
            <person name="Wu G."/>
            <person name="Yamamoto D."/>
            <person name="Yang H.P."/>
            <person name="Yang S.P."/>
            <person name="Yorke J.A."/>
            <person name="Yoshida K."/>
            <person name="Zdobnov E."/>
            <person name="Zhang P."/>
            <person name="Zhang Y."/>
            <person name="Zimin A.V."/>
            <person name="Baldwin J."/>
            <person name="Abdouelleil A."/>
            <person name="Abdulkadir J."/>
            <person name="Abebe A."/>
            <person name="Abera B."/>
            <person name="Abreu J."/>
            <person name="Acer S.C."/>
            <person name="Aftuck L."/>
            <person name="Alexander A."/>
            <person name="An P."/>
            <person name="Anderson E."/>
            <person name="Anderson S."/>
            <person name="Arachi H."/>
            <person name="Azer M."/>
            <person name="Bachantsang P."/>
            <person name="Barry A."/>
            <person name="Bayul T."/>
            <person name="Berlin A."/>
            <person name="Bessette D."/>
            <person name="Bloom T."/>
            <person name="Blye J."/>
            <person name="Boguslavskiy L."/>
            <person name="Bonnet C."/>
            <person name="Boukhgalter B."/>
            <person name="Bourzgui I."/>
            <person name="Brown A."/>
            <person name="Cahill P."/>
            <person name="Channer S."/>
            <person name="Cheshatsang Y."/>
            <person name="Chuda L."/>
            <person name="Citroen M."/>
            <person name="Collymore A."/>
            <person name="Cooke P."/>
            <person name="Costello M."/>
            <person name="D'Aco K."/>
            <person name="Daza R."/>
            <person name="De Haan G."/>
            <person name="DeGray S."/>
            <person name="DeMaso C."/>
            <person name="Dhargay N."/>
            <person name="Dooley K."/>
            <person name="Dooley E."/>
            <person name="Doricent M."/>
            <person name="Dorje P."/>
            <person name="Dorjee K."/>
            <person name="Dupes A."/>
            <person name="Elong R."/>
            <person name="Falk J."/>
            <person name="Farina A."/>
            <person name="Faro S."/>
            <person name="Ferguson D."/>
            <person name="Fisher S."/>
            <person name="Foley C.D."/>
            <person name="Franke A."/>
            <person name="Friedrich D."/>
            <person name="Gadbois L."/>
            <person name="Gearin G."/>
            <person name="Gearin C.R."/>
            <person name="Giannoukos G."/>
            <person name="Goode T."/>
            <person name="Graham J."/>
            <person name="Grandbois E."/>
            <person name="Grewal S."/>
            <person name="Gyaltsen K."/>
            <person name="Hafez N."/>
            <person name="Hagos B."/>
            <person name="Hall J."/>
            <person name="Henson C."/>
            <person name="Hollinger A."/>
            <person name="Honan T."/>
            <person name="Huard M.D."/>
            <person name="Hughes L."/>
            <person name="Hurhula B."/>
            <person name="Husby M.E."/>
            <person name="Kamat A."/>
            <person name="Kanga B."/>
            <person name="Kashin S."/>
            <person name="Khazanovich D."/>
            <person name="Kisner P."/>
            <person name="Lance K."/>
            <person name="Lara M."/>
            <person name="Lee W."/>
            <person name="Lennon N."/>
            <person name="Letendre F."/>
            <person name="LeVine R."/>
            <person name="Lipovsky A."/>
            <person name="Liu X."/>
            <person name="Liu J."/>
            <person name="Liu S."/>
            <person name="Lokyitsang T."/>
            <person name="Lokyitsang Y."/>
            <person name="Lubonja R."/>
            <person name="Lui A."/>
            <person name="MacDonald P."/>
            <person name="Magnisalis V."/>
            <person name="Maru K."/>
            <person name="Matthews C."/>
            <person name="McCusker W."/>
            <person name="McDonough S."/>
            <person name="Mehta T."/>
            <person name="Meldrim J."/>
            <person name="Meneus L."/>
            <person name="Mihai O."/>
            <person name="Mihalev A."/>
            <person name="Mihova T."/>
            <person name="Mittelman R."/>
            <person name="Mlenga V."/>
            <person name="Montmayeur A."/>
            <person name="Mulrain L."/>
            <person name="Navidi A."/>
            <person name="Naylor J."/>
            <person name="Negash T."/>
            <person name="Nguyen T."/>
            <person name="Nguyen N."/>
            <person name="Nicol R."/>
            <person name="Norbu C."/>
            <person name="Norbu N."/>
            <person name="Novod N."/>
            <person name="O'Neill B."/>
            <person name="Osman S."/>
            <person name="Markiewicz E."/>
            <person name="Oyono O.L."/>
            <person name="Patti C."/>
            <person name="Phunkhang P."/>
            <person name="Pierre F."/>
            <person name="Priest M."/>
            <person name="Raghuraman S."/>
            <person name="Rege F."/>
            <person name="Reyes R."/>
            <person name="Rise C."/>
            <person name="Rogov P."/>
            <person name="Ross K."/>
            <person name="Ryan E."/>
            <person name="Settipalli S."/>
            <person name="Shea T."/>
            <person name="Sherpa N."/>
            <person name="Shi L."/>
            <person name="Shih D."/>
            <person name="Sparrow T."/>
            <person name="Spaulding J."/>
            <person name="Stalker J."/>
            <person name="Stange-Thomann N."/>
            <person name="Stavropoulos S."/>
            <person name="Stone C."/>
            <person name="Strader C."/>
            <person name="Tesfaye S."/>
            <person name="Thomson T."/>
            <person name="Thoulutsang Y."/>
            <person name="Thoulutsang D."/>
            <person name="Topham K."/>
            <person name="Topping I."/>
            <person name="Tsamla T."/>
            <person name="Vassiliev H."/>
            <person name="Vo A."/>
            <person name="Wangchuk T."/>
            <person name="Wangdi T."/>
            <person name="Weiand M."/>
            <person name="Wilkinson J."/>
            <person name="Wilson A."/>
            <person name="Yadav S."/>
            <person name="Young G."/>
            <person name="Yu Q."/>
            <person name="Zembek L."/>
            <person name="Zhong D."/>
            <person name="Zimmer A."/>
            <person name="Zwirko Z."/>
            <person name="Jaffe D.B."/>
            <person name="Alvarez P."/>
            <person name="Brockman W."/>
            <person name="Butler J."/>
            <person name="Chin C."/>
            <person name="Gnerre S."/>
            <person name="Grabherr M."/>
            <person name="Kleber M."/>
            <person name="Mauceli E."/>
            <person name="MacCallum I."/>
        </authorList>
    </citation>
    <scope>NUCLEOTIDE SEQUENCE [LARGE SCALE GENOMIC DNA]</scope>
    <source>
        <strain evidence="18">Tucson 15010-1051.87</strain>
    </source>
</reference>
<dbReference type="GO" id="GO:0009792">
    <property type="term" value="P:embryo development ending in birth or egg hatching"/>
    <property type="evidence" value="ECO:0007669"/>
    <property type="project" value="UniProtKB-ARBA"/>
</dbReference>
<dbReference type="GO" id="GO:0099072">
    <property type="term" value="P:regulation of postsynaptic membrane neurotransmitter receptor levels"/>
    <property type="evidence" value="ECO:0007669"/>
    <property type="project" value="TreeGrafter"/>
</dbReference>
<dbReference type="CDD" id="cd00071">
    <property type="entry name" value="GMPK"/>
    <property type="match status" value="1"/>
</dbReference>
<feature type="region of interest" description="Disordered" evidence="13">
    <location>
        <begin position="568"/>
        <end position="592"/>
    </location>
</feature>
<dbReference type="SMART" id="SM00228">
    <property type="entry name" value="PDZ"/>
    <property type="match status" value="3"/>
</dbReference>
<dbReference type="FunFam" id="3.30.63.10:FF:000001">
    <property type="entry name" value="Disks large homolog 1 isoform 2"/>
    <property type="match status" value="1"/>
</dbReference>
<feature type="domain" description="Guanylate kinase-like" evidence="15">
    <location>
        <begin position="670"/>
        <end position="845"/>
    </location>
</feature>
<dbReference type="GO" id="GO:0016323">
    <property type="term" value="C:basolateral plasma membrane"/>
    <property type="evidence" value="ECO:0007669"/>
    <property type="project" value="TreeGrafter"/>
</dbReference>
<dbReference type="InterPro" id="IPR050614">
    <property type="entry name" value="Synaptic_Scaffolding_LAP-MAGUK"/>
</dbReference>
<dbReference type="GO" id="GO:0098609">
    <property type="term" value="P:cell-cell adhesion"/>
    <property type="evidence" value="ECO:0007669"/>
    <property type="project" value="TreeGrafter"/>
</dbReference>
<dbReference type="InterPro" id="IPR001452">
    <property type="entry name" value="SH3_domain"/>
</dbReference>
<dbReference type="SMART" id="SM00326">
    <property type="entry name" value="SH3"/>
    <property type="match status" value="1"/>
</dbReference>
<dbReference type="FunFam" id="2.30.42.10:FF:000001">
    <property type="entry name" value="Disks large homolog 1 isoform 2"/>
    <property type="match status" value="1"/>
</dbReference>
<dbReference type="Gene3D" id="2.30.42.10">
    <property type="match status" value="3"/>
</dbReference>
<evidence type="ECO:0000256" key="7">
    <source>
        <dbReference type="ARBA" id="ARBA00022475"/>
    </source>
</evidence>
<comment type="similarity">
    <text evidence="5">Belongs to the MAGUK family.</text>
</comment>
<evidence type="ECO:0000256" key="11">
    <source>
        <dbReference type="ARBA" id="ARBA00023136"/>
    </source>
</evidence>
<dbReference type="GO" id="GO:0031594">
    <property type="term" value="C:neuromuscular junction"/>
    <property type="evidence" value="ECO:0007669"/>
    <property type="project" value="InterPro"/>
</dbReference>
<evidence type="ECO:0000256" key="8">
    <source>
        <dbReference type="ARBA" id="ARBA00022490"/>
    </source>
</evidence>
<feature type="compositionally biased region" description="Low complexity" evidence="13">
    <location>
        <begin position="267"/>
        <end position="303"/>
    </location>
</feature>
<dbReference type="GO" id="GO:0019901">
    <property type="term" value="F:protein kinase binding"/>
    <property type="evidence" value="ECO:0007669"/>
    <property type="project" value="TreeGrafter"/>
</dbReference>
<evidence type="ECO:0000256" key="10">
    <source>
        <dbReference type="ARBA" id="ARBA00022949"/>
    </source>
</evidence>
<dbReference type="InterPro" id="IPR036028">
    <property type="entry name" value="SH3-like_dom_sf"/>
</dbReference>
<keyword evidence="7" id="KW-1003">Cell membrane</keyword>
<dbReference type="GO" id="GO:0043113">
    <property type="term" value="P:receptor clustering"/>
    <property type="evidence" value="ECO:0007669"/>
    <property type="project" value="TreeGrafter"/>
</dbReference>
<dbReference type="SUPFAM" id="SSF50156">
    <property type="entry name" value="PDZ domain-like"/>
    <property type="match status" value="3"/>
</dbReference>
<name>A0A0Q9VZA7_DROVI</name>
<dbReference type="InterPro" id="IPR001478">
    <property type="entry name" value="PDZ"/>
</dbReference>
<dbReference type="Pfam" id="PF00018">
    <property type="entry name" value="SH3_1"/>
    <property type="match status" value="1"/>
</dbReference>
<dbReference type="PIRSF" id="PIRSF001741">
    <property type="entry name" value="MAGUK_DLGH"/>
    <property type="match status" value="1"/>
</dbReference>
<dbReference type="InterPro" id="IPR016313">
    <property type="entry name" value="DLG1-like"/>
</dbReference>
<evidence type="ECO:0000259" key="15">
    <source>
        <dbReference type="PROSITE" id="PS50052"/>
    </source>
</evidence>
<dbReference type="FunFam" id="2.30.30.40:FF:000058">
    <property type="entry name" value="Disks large homolog 1 isoform X1"/>
    <property type="match status" value="1"/>
</dbReference>
<dbReference type="InterPro" id="IPR036034">
    <property type="entry name" value="PDZ_sf"/>
</dbReference>
<dbReference type="GO" id="GO:0005737">
    <property type="term" value="C:cytoplasm"/>
    <property type="evidence" value="ECO:0007669"/>
    <property type="project" value="UniProtKB-SubCell"/>
</dbReference>
<organism evidence="17 18">
    <name type="scientific">Drosophila virilis</name>
    <name type="common">Fruit fly</name>
    <dbReference type="NCBI Taxonomy" id="7244"/>
    <lineage>
        <taxon>Eukaryota</taxon>
        <taxon>Metazoa</taxon>
        <taxon>Ecdysozoa</taxon>
        <taxon>Arthropoda</taxon>
        <taxon>Hexapoda</taxon>
        <taxon>Insecta</taxon>
        <taxon>Pterygota</taxon>
        <taxon>Neoptera</taxon>
        <taxon>Endopterygota</taxon>
        <taxon>Diptera</taxon>
        <taxon>Brachycera</taxon>
        <taxon>Muscomorpha</taxon>
        <taxon>Ephydroidea</taxon>
        <taxon>Drosophilidae</taxon>
        <taxon>Drosophila</taxon>
    </lineage>
</organism>
<dbReference type="PROSITE" id="PS50002">
    <property type="entry name" value="SH3"/>
    <property type="match status" value="1"/>
</dbReference>
<dbReference type="InterPro" id="IPR008144">
    <property type="entry name" value="Guanylate_kin-like_dom"/>
</dbReference>
<keyword evidence="8" id="KW-0963">Cytoplasm</keyword>
<feature type="region of interest" description="Disordered" evidence="13">
    <location>
        <begin position="267"/>
        <end position="340"/>
    </location>
</feature>
<dbReference type="PROSITE" id="PS50106">
    <property type="entry name" value="PDZ"/>
    <property type="match status" value="3"/>
</dbReference>
<feature type="domain" description="SH3" evidence="14">
    <location>
        <begin position="458"/>
        <end position="528"/>
    </location>
</feature>
<dbReference type="Pfam" id="PF00625">
    <property type="entry name" value="Guanylate_kin"/>
    <property type="match status" value="1"/>
</dbReference>
<dbReference type="Proteomes" id="UP000008792">
    <property type="component" value="Unassembled WGS sequence"/>
</dbReference>
<keyword evidence="18" id="KW-1185">Reference proteome</keyword>
<dbReference type="CDD" id="cd06795">
    <property type="entry name" value="PDZ3_Dlg1-2-4-like"/>
    <property type="match status" value="1"/>
</dbReference>
<dbReference type="GO" id="GO:0098839">
    <property type="term" value="C:postsynaptic density membrane"/>
    <property type="evidence" value="ECO:0007669"/>
    <property type="project" value="TreeGrafter"/>
</dbReference>
<dbReference type="PANTHER" id="PTHR23119:SF51">
    <property type="entry name" value="DISKS LARGE 1 TUMOR SUPPRESSOR PROTEIN"/>
    <property type="match status" value="1"/>
</dbReference>
<evidence type="ECO:0000259" key="16">
    <source>
        <dbReference type="PROSITE" id="PS50106"/>
    </source>
</evidence>
<dbReference type="PROSITE" id="PS50052">
    <property type="entry name" value="GUANYLATE_KINASE_2"/>
    <property type="match status" value="1"/>
</dbReference>